<accession>A0A4Q8LSB4</accession>
<name>A0A4Q8LSB4_9GAMM</name>
<sequence>MSSLIFYTDPKQVFVVTDTLAIVHQEDGSARPFLFTSKALYLPHLRMIVAGTGMGGFSDDWFRVINTQMLVHGIENLDEHAPRKLAELWDEFTALPEYIDGKTTTIYHFGISEESGEVAAFAYRSANGFASERIGYGIATKPGVEVPDGNLIDHIKEVMDRQRRSEAASGSADRVHIGGEAIAIHLTANECKHSSLFQFEDFEQDSAEAFSNV</sequence>
<gene>
    <name evidence="1" type="ORF">EA656_14860</name>
</gene>
<organism evidence="1 2">
    <name type="scientific">Pseudoxanthomonas winnipegensis</name>
    <dbReference type="NCBI Taxonomy" id="2480810"/>
    <lineage>
        <taxon>Bacteria</taxon>
        <taxon>Pseudomonadati</taxon>
        <taxon>Pseudomonadota</taxon>
        <taxon>Gammaproteobacteria</taxon>
        <taxon>Lysobacterales</taxon>
        <taxon>Lysobacteraceae</taxon>
        <taxon>Pseudoxanthomonas</taxon>
    </lineage>
</organism>
<reference evidence="1 2" key="1">
    <citation type="submission" date="2019-02" db="EMBL/GenBank/DDBJ databases">
        <title>WGS of Pseudoxanthomonas species novum from clinical isolates.</title>
        <authorList>
            <person name="Bernier A.-M."/>
            <person name="Bernard K."/>
            <person name="Vachon A."/>
        </authorList>
    </citation>
    <scope>NUCLEOTIDE SEQUENCE [LARGE SCALE GENOMIC DNA]</scope>
    <source>
        <strain evidence="1 2">NML140781</strain>
    </source>
</reference>
<proteinExistence type="predicted"/>
<dbReference type="RefSeq" id="WP_130524341.1">
    <property type="nucleotide sequence ID" value="NZ_SHLZ01000005.1"/>
</dbReference>
<protein>
    <submittedName>
        <fullName evidence="1">Uncharacterized protein</fullName>
    </submittedName>
</protein>
<evidence type="ECO:0000313" key="2">
    <source>
        <dbReference type="Proteomes" id="UP000292087"/>
    </source>
</evidence>
<comment type="caution">
    <text evidence="1">The sequence shown here is derived from an EMBL/GenBank/DDBJ whole genome shotgun (WGS) entry which is preliminary data.</text>
</comment>
<evidence type="ECO:0000313" key="1">
    <source>
        <dbReference type="EMBL" id="TAA33716.1"/>
    </source>
</evidence>
<dbReference type="EMBL" id="SHMF01000004">
    <property type="protein sequence ID" value="TAA33716.1"/>
    <property type="molecule type" value="Genomic_DNA"/>
</dbReference>
<dbReference type="Proteomes" id="UP000292087">
    <property type="component" value="Unassembled WGS sequence"/>
</dbReference>
<dbReference type="AlphaFoldDB" id="A0A4Q8LSB4"/>